<sequence length="254" mass="28278">MHQQYPQSFLTRDQQFNALFPLSVVAILAIIQMLTTFSIIGLEIGHIILSVKLTNLFAGFWLSLSFTILWISMFAAVCCCRRRSCATHAVVQNIIAFMCACALIGINIAFIQQPDKCFLPGGICDNLSSYYGTSYIYGCDPDEYSSYYCGNTRIALIKGQLAAGAVMAATCLIYLVLYFYVSSKAKRHGAPTAADSVMAPVYQQQSYMIAQPFQPSAPVMPSAFHQPLPQYNNMNYIQPNQHPAIYPQIPNDRF</sequence>
<dbReference type="AlphaFoldDB" id="A0A814SE99"/>
<dbReference type="Proteomes" id="UP000663881">
    <property type="component" value="Unassembled WGS sequence"/>
</dbReference>
<feature type="transmembrane region" description="Helical" evidence="1">
    <location>
        <begin position="20"/>
        <end position="44"/>
    </location>
</feature>
<feature type="transmembrane region" description="Helical" evidence="1">
    <location>
        <begin position="161"/>
        <end position="181"/>
    </location>
</feature>
<keyword evidence="1" id="KW-0812">Transmembrane</keyword>
<feature type="transmembrane region" description="Helical" evidence="1">
    <location>
        <begin position="56"/>
        <end position="78"/>
    </location>
</feature>
<protein>
    <submittedName>
        <fullName evidence="2">Uncharacterized protein</fullName>
    </submittedName>
</protein>
<comment type="caution">
    <text evidence="2">The sequence shown here is derived from an EMBL/GenBank/DDBJ whole genome shotgun (WGS) entry which is preliminary data.</text>
</comment>
<dbReference type="Proteomes" id="UP000663891">
    <property type="component" value="Unassembled WGS sequence"/>
</dbReference>
<accession>A0A814SE99</accession>
<feature type="transmembrane region" description="Helical" evidence="1">
    <location>
        <begin position="90"/>
        <end position="111"/>
    </location>
</feature>
<evidence type="ECO:0000313" key="4">
    <source>
        <dbReference type="Proteomes" id="UP000663891"/>
    </source>
</evidence>
<proteinExistence type="predicted"/>
<gene>
    <name evidence="3" type="ORF">OKA104_LOCUS29602</name>
    <name evidence="2" type="ORF">VCS650_LOCUS22478</name>
</gene>
<evidence type="ECO:0000313" key="2">
    <source>
        <dbReference type="EMBL" id="CAF1144899.1"/>
    </source>
</evidence>
<evidence type="ECO:0000313" key="3">
    <source>
        <dbReference type="EMBL" id="CAF3997860.1"/>
    </source>
</evidence>
<dbReference type="OrthoDB" id="9980744at2759"/>
<dbReference type="EMBL" id="CAJOAY010003040">
    <property type="protein sequence ID" value="CAF3997860.1"/>
    <property type="molecule type" value="Genomic_DNA"/>
</dbReference>
<reference evidence="2" key="1">
    <citation type="submission" date="2021-02" db="EMBL/GenBank/DDBJ databases">
        <authorList>
            <person name="Nowell W R."/>
        </authorList>
    </citation>
    <scope>NUCLEOTIDE SEQUENCE</scope>
</reference>
<keyword evidence="1" id="KW-0472">Membrane</keyword>
<keyword evidence="1" id="KW-1133">Transmembrane helix</keyword>
<name>A0A814SE99_9BILA</name>
<evidence type="ECO:0000256" key="1">
    <source>
        <dbReference type="SAM" id="Phobius"/>
    </source>
</evidence>
<organism evidence="2 4">
    <name type="scientific">Adineta steineri</name>
    <dbReference type="NCBI Taxonomy" id="433720"/>
    <lineage>
        <taxon>Eukaryota</taxon>
        <taxon>Metazoa</taxon>
        <taxon>Spiralia</taxon>
        <taxon>Gnathifera</taxon>
        <taxon>Rotifera</taxon>
        <taxon>Eurotatoria</taxon>
        <taxon>Bdelloidea</taxon>
        <taxon>Adinetida</taxon>
        <taxon>Adinetidae</taxon>
        <taxon>Adineta</taxon>
    </lineage>
</organism>
<dbReference type="EMBL" id="CAJNON010000254">
    <property type="protein sequence ID" value="CAF1144899.1"/>
    <property type="molecule type" value="Genomic_DNA"/>
</dbReference>